<organism evidence="1 2">
    <name type="scientific">Leptospira weilii str. 2006001853</name>
    <dbReference type="NCBI Taxonomy" id="1001589"/>
    <lineage>
        <taxon>Bacteria</taxon>
        <taxon>Pseudomonadati</taxon>
        <taxon>Spirochaetota</taxon>
        <taxon>Spirochaetia</taxon>
        <taxon>Leptospirales</taxon>
        <taxon>Leptospiraceae</taxon>
        <taxon>Leptospira</taxon>
    </lineage>
</organism>
<protein>
    <submittedName>
        <fullName evidence="1">Uncharacterized protein</fullName>
    </submittedName>
</protein>
<comment type="caution">
    <text evidence="1">The sequence shown here is derived from an EMBL/GenBank/DDBJ whole genome shotgun (WGS) entry which is preliminary data.</text>
</comment>
<gene>
    <name evidence="1" type="ORF">LEP1GSC036_2108</name>
</gene>
<accession>A0A828Z4V8</accession>
<evidence type="ECO:0000313" key="2">
    <source>
        <dbReference type="Proteomes" id="UP000001338"/>
    </source>
</evidence>
<dbReference type="EMBL" id="AFLV02000030">
    <property type="protein sequence ID" value="EKR64930.1"/>
    <property type="molecule type" value="Genomic_DNA"/>
</dbReference>
<dbReference type="Proteomes" id="UP000001338">
    <property type="component" value="Unassembled WGS sequence"/>
</dbReference>
<reference evidence="1 2" key="1">
    <citation type="submission" date="2012-10" db="EMBL/GenBank/DDBJ databases">
        <authorList>
            <person name="Harkins D.M."/>
            <person name="Durkin A.S."/>
            <person name="Brinkac L.M."/>
            <person name="Haft D.H."/>
            <person name="Selengut J.D."/>
            <person name="Sanka R."/>
            <person name="DePew J."/>
            <person name="Purushe J."/>
            <person name="Whelen A.C."/>
            <person name="Vinetz J.M."/>
            <person name="Sutton G.G."/>
            <person name="Nierman W.C."/>
            <person name="Fouts D.E."/>
        </authorList>
    </citation>
    <scope>NUCLEOTIDE SEQUENCE [LARGE SCALE GENOMIC DNA]</scope>
    <source>
        <strain evidence="1 2">2006001853</strain>
    </source>
</reference>
<proteinExistence type="predicted"/>
<name>A0A828Z4V8_9LEPT</name>
<dbReference type="AlphaFoldDB" id="A0A828Z4V8"/>
<sequence>MFSFASPASSTFLKNKNQTQEFPKTKSFINSLPKFRNRLIVVFSIKTNS</sequence>
<evidence type="ECO:0000313" key="1">
    <source>
        <dbReference type="EMBL" id="EKR64930.1"/>
    </source>
</evidence>